<name>A0ABP7H8B5_9FLAO</name>
<organism evidence="2 3">
    <name type="scientific">Flavobacterium ginsengiterrae</name>
    <dbReference type="NCBI Taxonomy" id="871695"/>
    <lineage>
        <taxon>Bacteria</taxon>
        <taxon>Pseudomonadati</taxon>
        <taxon>Bacteroidota</taxon>
        <taxon>Flavobacteriia</taxon>
        <taxon>Flavobacteriales</taxon>
        <taxon>Flavobacteriaceae</taxon>
        <taxon>Flavobacterium</taxon>
    </lineage>
</organism>
<gene>
    <name evidence="2" type="ORF">GCM10022423_41880</name>
</gene>
<dbReference type="RefSeq" id="WP_345146697.1">
    <property type="nucleotide sequence ID" value="NZ_BAABDU010000007.1"/>
</dbReference>
<accession>A0ABP7H8B5</accession>
<protein>
    <recommendedName>
        <fullName evidence="4">Lipocalin-like protein</fullName>
    </recommendedName>
</protein>
<reference evidence="3" key="1">
    <citation type="journal article" date="2019" name="Int. J. Syst. Evol. Microbiol.">
        <title>The Global Catalogue of Microorganisms (GCM) 10K type strain sequencing project: providing services to taxonomists for standard genome sequencing and annotation.</title>
        <authorList>
            <consortium name="The Broad Institute Genomics Platform"/>
            <consortium name="The Broad Institute Genome Sequencing Center for Infectious Disease"/>
            <person name="Wu L."/>
            <person name="Ma J."/>
        </authorList>
    </citation>
    <scope>NUCLEOTIDE SEQUENCE [LARGE SCALE GENOMIC DNA]</scope>
    <source>
        <strain evidence="3">JCM 17337</strain>
    </source>
</reference>
<dbReference type="EMBL" id="BAABDU010000007">
    <property type="protein sequence ID" value="GAA3781105.1"/>
    <property type="molecule type" value="Genomic_DNA"/>
</dbReference>
<evidence type="ECO:0000313" key="3">
    <source>
        <dbReference type="Proteomes" id="UP001500748"/>
    </source>
</evidence>
<comment type="caution">
    <text evidence="2">The sequence shown here is derived from an EMBL/GenBank/DDBJ whole genome shotgun (WGS) entry which is preliminary data.</text>
</comment>
<keyword evidence="1" id="KW-0732">Signal</keyword>
<evidence type="ECO:0000256" key="1">
    <source>
        <dbReference type="SAM" id="SignalP"/>
    </source>
</evidence>
<keyword evidence="3" id="KW-1185">Reference proteome</keyword>
<sequence length="134" mass="15206">MKKHFIFLIAISLFSWVYSYSTESTTIGSGSIINTWIWEKSIGGGDNPYTVTPKTIGFTKKVVFTPEGKIVTYKNNVEIRVSNYQIEKGLGFLDQAEHDLITFEGKTYIIENLDNQNLTIVSNNANAVRTIYKR</sequence>
<feature type="signal peptide" evidence="1">
    <location>
        <begin position="1"/>
        <end position="19"/>
    </location>
</feature>
<proteinExistence type="predicted"/>
<feature type="chain" id="PRO_5047481933" description="Lipocalin-like protein" evidence="1">
    <location>
        <begin position="20"/>
        <end position="134"/>
    </location>
</feature>
<dbReference type="Proteomes" id="UP001500748">
    <property type="component" value="Unassembled WGS sequence"/>
</dbReference>
<evidence type="ECO:0008006" key="4">
    <source>
        <dbReference type="Google" id="ProtNLM"/>
    </source>
</evidence>
<evidence type="ECO:0000313" key="2">
    <source>
        <dbReference type="EMBL" id="GAA3781105.1"/>
    </source>
</evidence>